<dbReference type="PANTHER" id="PTHR43791">
    <property type="entry name" value="PERMEASE-RELATED"/>
    <property type="match status" value="1"/>
</dbReference>
<evidence type="ECO:0008006" key="9">
    <source>
        <dbReference type="Google" id="ProtNLM"/>
    </source>
</evidence>
<feature type="transmembrane region" description="Helical" evidence="6">
    <location>
        <begin position="99"/>
        <end position="116"/>
    </location>
</feature>
<dbReference type="PANTHER" id="PTHR43791:SF36">
    <property type="entry name" value="TRANSPORTER, PUTATIVE (AFU_ORTHOLOGUE AFUA_6G08340)-RELATED"/>
    <property type="match status" value="1"/>
</dbReference>
<feature type="transmembrane region" description="Helical" evidence="6">
    <location>
        <begin position="196"/>
        <end position="220"/>
    </location>
</feature>
<evidence type="ECO:0000256" key="6">
    <source>
        <dbReference type="SAM" id="Phobius"/>
    </source>
</evidence>
<dbReference type="Proteomes" id="UP001610446">
    <property type="component" value="Unassembled WGS sequence"/>
</dbReference>
<evidence type="ECO:0000256" key="5">
    <source>
        <dbReference type="ARBA" id="ARBA00023136"/>
    </source>
</evidence>
<evidence type="ECO:0000256" key="2">
    <source>
        <dbReference type="ARBA" id="ARBA00022448"/>
    </source>
</evidence>
<keyword evidence="3 6" id="KW-0812">Transmembrane</keyword>
<dbReference type="InterPro" id="IPR036259">
    <property type="entry name" value="MFS_trans_sf"/>
</dbReference>
<evidence type="ECO:0000256" key="4">
    <source>
        <dbReference type="ARBA" id="ARBA00022989"/>
    </source>
</evidence>
<comment type="subcellular location">
    <subcellularLocation>
        <location evidence="1">Membrane</location>
        <topology evidence="1">Multi-pass membrane protein</topology>
    </subcellularLocation>
</comment>
<accession>A0ABR4JK25</accession>
<keyword evidence="2" id="KW-0813">Transport</keyword>
<keyword evidence="4 6" id="KW-1133">Transmembrane helix</keyword>
<evidence type="ECO:0000256" key="1">
    <source>
        <dbReference type="ARBA" id="ARBA00004141"/>
    </source>
</evidence>
<feature type="transmembrane region" description="Helical" evidence="6">
    <location>
        <begin position="164"/>
        <end position="184"/>
    </location>
</feature>
<reference evidence="7 8" key="1">
    <citation type="submission" date="2024-07" db="EMBL/GenBank/DDBJ databases">
        <title>Section-level genome sequencing and comparative genomics of Aspergillus sections Usti and Cavernicolus.</title>
        <authorList>
            <consortium name="Lawrence Berkeley National Laboratory"/>
            <person name="Nybo J.L."/>
            <person name="Vesth T.C."/>
            <person name="Theobald S."/>
            <person name="Frisvad J.C."/>
            <person name="Larsen T.O."/>
            <person name="Kjaerboelling I."/>
            <person name="Rothschild-Mancinelli K."/>
            <person name="Lyhne E.K."/>
            <person name="Kogle M.E."/>
            <person name="Barry K."/>
            <person name="Clum A."/>
            <person name="Na H."/>
            <person name="Ledsgaard L."/>
            <person name="Lin J."/>
            <person name="Lipzen A."/>
            <person name="Kuo A."/>
            <person name="Riley R."/>
            <person name="Mondo S."/>
            <person name="Labutti K."/>
            <person name="Haridas S."/>
            <person name="Pangalinan J."/>
            <person name="Salamov A.A."/>
            <person name="Simmons B.A."/>
            <person name="Magnuson J.K."/>
            <person name="Chen J."/>
            <person name="Drula E."/>
            <person name="Henrissat B."/>
            <person name="Wiebenga A."/>
            <person name="Lubbers R.J."/>
            <person name="Gomes A.C."/>
            <person name="Makela M.R."/>
            <person name="Stajich J."/>
            <person name="Grigoriev I.V."/>
            <person name="Mortensen U.H."/>
            <person name="De Vries R.P."/>
            <person name="Baker S.E."/>
            <person name="Andersen M.R."/>
        </authorList>
    </citation>
    <scope>NUCLEOTIDE SEQUENCE [LARGE SCALE GENOMIC DNA]</scope>
    <source>
        <strain evidence="7 8">CBS 123904</strain>
    </source>
</reference>
<name>A0ABR4JK25_9EURO</name>
<gene>
    <name evidence="7" type="ORF">BJY01DRAFT_250015</name>
</gene>
<dbReference type="SUPFAM" id="SSF103473">
    <property type="entry name" value="MFS general substrate transporter"/>
    <property type="match status" value="1"/>
</dbReference>
<evidence type="ECO:0000256" key="3">
    <source>
        <dbReference type="ARBA" id="ARBA00022692"/>
    </source>
</evidence>
<keyword evidence="8" id="KW-1185">Reference proteome</keyword>
<comment type="caution">
    <text evidence="7">The sequence shown here is derived from an EMBL/GenBank/DDBJ whole genome shotgun (WGS) entry which is preliminary data.</text>
</comment>
<proteinExistence type="predicted"/>
<organism evidence="7 8">
    <name type="scientific">Aspergillus pseudoustus</name>
    <dbReference type="NCBI Taxonomy" id="1810923"/>
    <lineage>
        <taxon>Eukaryota</taxon>
        <taxon>Fungi</taxon>
        <taxon>Dikarya</taxon>
        <taxon>Ascomycota</taxon>
        <taxon>Pezizomycotina</taxon>
        <taxon>Eurotiomycetes</taxon>
        <taxon>Eurotiomycetidae</taxon>
        <taxon>Eurotiales</taxon>
        <taxon>Aspergillaceae</taxon>
        <taxon>Aspergillus</taxon>
        <taxon>Aspergillus subgen. Nidulantes</taxon>
    </lineage>
</organism>
<sequence>MVWGAATILMMTSKDMVAPSFLRVVIGAAEGIPEINGVCLTLWYTSEEYALYPSRPEKVKKFFTEEEEIILQRTQRAHNTSGERVTLRGSMTIFAQPQLCVMCLIYFVVIWSSSGYSNCLPSIINGFGYSTVHSQLLTVPYAILGFLSVNLFCFLCHRKQHREAFVIGLATVALAGFAILYAAGDANTDTSAALPRLAALALISLGNYPLIPIMLTWVYVNTIGLSRCALAIPLQNMAGSAPYLTNLGTPSKTMTPITPRRLLTFIATTLIATSPASANGCYSKGETWGDVAGHDEIFNNMNSICNNFAGTFAAGQRKTACTNFGSGNKIDWVVENNQGDSQTLSASDCVAAMTIEINACAHGSEQQHGSFHYQDDPNGGSC</sequence>
<protein>
    <recommendedName>
        <fullName evidence="9">Major facilitator superfamily domain-containing protein</fullName>
    </recommendedName>
</protein>
<dbReference type="Gene3D" id="1.20.1250.20">
    <property type="entry name" value="MFS general substrate transporter like domains"/>
    <property type="match status" value="1"/>
</dbReference>
<keyword evidence="5 6" id="KW-0472">Membrane</keyword>
<dbReference type="EMBL" id="JBFXLU010000121">
    <property type="protein sequence ID" value="KAL2840393.1"/>
    <property type="molecule type" value="Genomic_DNA"/>
</dbReference>
<evidence type="ECO:0000313" key="7">
    <source>
        <dbReference type="EMBL" id="KAL2840393.1"/>
    </source>
</evidence>
<evidence type="ECO:0000313" key="8">
    <source>
        <dbReference type="Proteomes" id="UP001610446"/>
    </source>
</evidence>
<feature type="transmembrane region" description="Helical" evidence="6">
    <location>
        <begin position="136"/>
        <end position="157"/>
    </location>
</feature>